<dbReference type="eggNOG" id="COG5342">
    <property type="taxonomic scope" value="Bacteria"/>
</dbReference>
<dbReference type="Pfam" id="PF06674">
    <property type="entry name" value="DUF1176"/>
    <property type="match status" value="1"/>
</dbReference>
<name>I2B6P1_SHIBC</name>
<keyword evidence="4" id="KW-1185">Reference proteome</keyword>
<dbReference type="AlphaFoldDB" id="I2B6P1"/>
<dbReference type="InterPro" id="IPR009560">
    <property type="entry name" value="DUF1176"/>
</dbReference>
<dbReference type="HOGENOM" id="CLU_043396_2_0_6"/>
<dbReference type="RefSeq" id="WP_002441260.1">
    <property type="nucleotide sequence ID" value="NC_017910.1"/>
</dbReference>
<keyword evidence="2" id="KW-0732">Signal</keyword>
<protein>
    <recommendedName>
        <fullName evidence="5">DUF1176 domain-containing protein</fullName>
    </recommendedName>
</protein>
<dbReference type="KEGG" id="ebt:EBL_c10850"/>
<dbReference type="Proteomes" id="UP000001955">
    <property type="component" value="Chromosome"/>
</dbReference>
<reference evidence="3 4" key="1">
    <citation type="journal article" date="2012" name="J. Bacteriol.">
        <title>Complete genome sequence of the B12-producing Shimwellia blattae strain DSM 4481, isolated from a cockroach.</title>
        <authorList>
            <person name="Brzuszkiewicz E."/>
            <person name="Waschkowitz T."/>
            <person name="Wiezer A."/>
            <person name="Daniel R."/>
        </authorList>
    </citation>
    <scope>NUCLEOTIDE SEQUENCE [LARGE SCALE GENOMIC DNA]</scope>
    <source>
        <strain evidence="4">ATCC 29907 / DSM 4481 / JCM 1650 / NBRC 105725 / CDC 9005-74</strain>
    </source>
</reference>
<dbReference type="PATRIC" id="fig|630626.3.peg.1050"/>
<accession>K6USC0</accession>
<dbReference type="EMBL" id="CP001560">
    <property type="protein sequence ID" value="AFJ46195.1"/>
    <property type="molecule type" value="Genomic_DNA"/>
</dbReference>
<evidence type="ECO:0000256" key="1">
    <source>
        <dbReference type="SAM" id="MobiDB-lite"/>
    </source>
</evidence>
<evidence type="ECO:0000313" key="3">
    <source>
        <dbReference type="EMBL" id="AFJ46195.1"/>
    </source>
</evidence>
<dbReference type="OrthoDB" id="6183301at2"/>
<gene>
    <name evidence="3" type="ordered locus">EBL_c10850</name>
</gene>
<sequence>MGHRILRTVLWLLLAGAGCAVADPVQHSFSDWQVTCNNQNFCQARNINAYNGLVMTLGRGPGARNDLEVRIDLGRIDRPITSPDVLSSDLRLDDAPLALSGKWQSTPHHLYSDDTATVNTLLATLQTAGSLSLSGGGQAISLAGLGRALSFIDNQQRRTGSESAWVQKGDKPPGAVPPAPALRQVSPPEQVASPLSARERQGLVSYGTWRMNHSDCSLDPRRRQLYIAPLSGSKALMMIDCEAGAYNVVKRLWIVTRQPPYTPRPLHLVLPFSPPDQSRELELMNARYDEGRSELTTLAKWRGIGDCGIATRWRFDGQRFRLVRYAQESHCDGWHSADSWPTLWVTQ</sequence>
<feature type="signal peptide" evidence="2">
    <location>
        <begin position="1"/>
        <end position="22"/>
    </location>
</feature>
<feature type="chain" id="PRO_5003655989" description="DUF1176 domain-containing protein" evidence="2">
    <location>
        <begin position="23"/>
        <end position="347"/>
    </location>
</feature>
<evidence type="ECO:0000313" key="4">
    <source>
        <dbReference type="Proteomes" id="UP000001955"/>
    </source>
</evidence>
<organism evidence="3 4">
    <name type="scientific">Shimwellia blattae (strain ATCC 29907 / DSM 4481 / JCM 1650 / NBRC 105725 / CDC 9005-74)</name>
    <name type="common">Escherichia blattae</name>
    <dbReference type="NCBI Taxonomy" id="630626"/>
    <lineage>
        <taxon>Bacteria</taxon>
        <taxon>Pseudomonadati</taxon>
        <taxon>Pseudomonadota</taxon>
        <taxon>Gammaproteobacteria</taxon>
        <taxon>Enterobacterales</taxon>
        <taxon>Enterobacteriaceae</taxon>
        <taxon>Shimwellia</taxon>
    </lineage>
</organism>
<dbReference type="PROSITE" id="PS51257">
    <property type="entry name" value="PROKAR_LIPOPROTEIN"/>
    <property type="match status" value="1"/>
</dbReference>
<evidence type="ECO:0000256" key="2">
    <source>
        <dbReference type="SAM" id="SignalP"/>
    </source>
</evidence>
<feature type="region of interest" description="Disordered" evidence="1">
    <location>
        <begin position="160"/>
        <end position="197"/>
    </location>
</feature>
<accession>I2B6P1</accession>
<evidence type="ECO:0008006" key="5">
    <source>
        <dbReference type="Google" id="ProtNLM"/>
    </source>
</evidence>
<dbReference type="STRING" id="630626.EBL_c10850"/>
<proteinExistence type="predicted"/>